<keyword evidence="1" id="KW-1133">Transmembrane helix</keyword>
<keyword evidence="3" id="KW-1185">Reference proteome</keyword>
<protein>
    <submittedName>
        <fullName evidence="2">Uncharacterized protein</fullName>
    </submittedName>
</protein>
<reference evidence="2" key="1">
    <citation type="journal article" date="2023" name="GigaByte">
        <title>Genome assembly of the bearded iris, Iris pallida Lam.</title>
        <authorList>
            <person name="Bruccoleri R.E."/>
            <person name="Oakeley E.J."/>
            <person name="Faust A.M.E."/>
            <person name="Altorfer M."/>
            <person name="Dessus-Babus S."/>
            <person name="Burckhardt D."/>
            <person name="Oertli M."/>
            <person name="Naumann U."/>
            <person name="Petersen F."/>
            <person name="Wong J."/>
        </authorList>
    </citation>
    <scope>NUCLEOTIDE SEQUENCE</scope>
    <source>
        <strain evidence="2">GSM-AAB239-AS_SAM_17_03QT</strain>
    </source>
</reference>
<proteinExistence type="predicted"/>
<keyword evidence="1" id="KW-0472">Membrane</keyword>
<dbReference type="EMBL" id="JANAVB010041219">
    <property type="protein sequence ID" value="KAJ6796693.1"/>
    <property type="molecule type" value="Genomic_DNA"/>
</dbReference>
<reference evidence="2" key="2">
    <citation type="submission" date="2023-04" db="EMBL/GenBank/DDBJ databases">
        <authorList>
            <person name="Bruccoleri R.E."/>
            <person name="Oakeley E.J."/>
            <person name="Faust A.-M."/>
            <person name="Dessus-Babus S."/>
            <person name="Altorfer M."/>
            <person name="Burckhardt D."/>
            <person name="Oertli M."/>
            <person name="Naumann U."/>
            <person name="Petersen F."/>
            <person name="Wong J."/>
        </authorList>
    </citation>
    <scope>NUCLEOTIDE SEQUENCE</scope>
    <source>
        <strain evidence="2">GSM-AAB239-AS_SAM_17_03QT</strain>
        <tissue evidence="2">Leaf</tissue>
    </source>
</reference>
<dbReference type="AlphaFoldDB" id="A0AAX6DY60"/>
<accession>A0AAX6DY60</accession>
<comment type="caution">
    <text evidence="2">The sequence shown here is derived from an EMBL/GenBank/DDBJ whole genome shotgun (WGS) entry which is preliminary data.</text>
</comment>
<evidence type="ECO:0000313" key="3">
    <source>
        <dbReference type="Proteomes" id="UP001140949"/>
    </source>
</evidence>
<dbReference type="Proteomes" id="UP001140949">
    <property type="component" value="Unassembled WGS sequence"/>
</dbReference>
<organism evidence="2 3">
    <name type="scientific">Iris pallida</name>
    <name type="common">Sweet iris</name>
    <dbReference type="NCBI Taxonomy" id="29817"/>
    <lineage>
        <taxon>Eukaryota</taxon>
        <taxon>Viridiplantae</taxon>
        <taxon>Streptophyta</taxon>
        <taxon>Embryophyta</taxon>
        <taxon>Tracheophyta</taxon>
        <taxon>Spermatophyta</taxon>
        <taxon>Magnoliopsida</taxon>
        <taxon>Liliopsida</taxon>
        <taxon>Asparagales</taxon>
        <taxon>Iridaceae</taxon>
        <taxon>Iridoideae</taxon>
        <taxon>Irideae</taxon>
        <taxon>Iris</taxon>
    </lineage>
</organism>
<evidence type="ECO:0000256" key="1">
    <source>
        <dbReference type="SAM" id="Phobius"/>
    </source>
</evidence>
<sequence>MPKGFLAKHNVWAVTSPKENLVSQESNKNRKQIDFKRHGKTIGKSAPHFMYRVGEIVKSCVHQVYIMPVAASVVQISTILLEKNFWNYLNFVNKYLFRASFYIVFVTYIIYTLDDVL</sequence>
<name>A0AAX6DY60_IRIPA</name>
<gene>
    <name evidence="2" type="ORF">M6B38_219790</name>
</gene>
<evidence type="ECO:0000313" key="2">
    <source>
        <dbReference type="EMBL" id="KAJ6796693.1"/>
    </source>
</evidence>
<feature type="transmembrane region" description="Helical" evidence="1">
    <location>
        <begin position="95"/>
        <end position="113"/>
    </location>
</feature>
<keyword evidence="1" id="KW-0812">Transmembrane</keyword>